<evidence type="ECO:0000256" key="1">
    <source>
        <dbReference type="SAM" id="Phobius"/>
    </source>
</evidence>
<keyword evidence="3" id="KW-1185">Reference proteome</keyword>
<dbReference type="AlphaFoldDB" id="A0A254PSY9"/>
<evidence type="ECO:0000313" key="3">
    <source>
        <dbReference type="Proteomes" id="UP000198104"/>
    </source>
</evidence>
<keyword evidence="1" id="KW-0812">Transmembrane</keyword>
<proteinExistence type="predicted"/>
<gene>
    <name evidence="2" type="ORF">CBI30_09665</name>
</gene>
<comment type="caution">
    <text evidence="2">The sequence shown here is derived from an EMBL/GenBank/DDBJ whole genome shotgun (WGS) entry which is preliminary data.</text>
</comment>
<protein>
    <recommendedName>
        <fullName evidence="4">GlsB/YeaQ/YmgE family stress response membrane protein</fullName>
    </recommendedName>
</protein>
<dbReference type="RefSeq" id="WP_088528100.1">
    <property type="nucleotide sequence ID" value="NZ_NGUO01000017.1"/>
</dbReference>
<evidence type="ECO:0000313" key="2">
    <source>
        <dbReference type="EMBL" id="OWS69408.1"/>
    </source>
</evidence>
<evidence type="ECO:0008006" key="4">
    <source>
        <dbReference type="Google" id="ProtNLM"/>
    </source>
</evidence>
<dbReference type="Proteomes" id="UP000198104">
    <property type="component" value="Unassembled WGS sequence"/>
</dbReference>
<reference evidence="2 3" key="1">
    <citation type="submission" date="2017-05" db="EMBL/GenBank/DDBJ databases">
        <title>Polynucleobacter sp. MWH-K35W1 isolated from the permanently anoxic monimolimnion of a meromictic lake.</title>
        <authorList>
            <person name="Hahn M.W."/>
        </authorList>
    </citation>
    <scope>NUCLEOTIDE SEQUENCE [LARGE SCALE GENOMIC DNA]</scope>
    <source>
        <strain evidence="2 3">MWH-K35W1</strain>
    </source>
</reference>
<feature type="transmembrane region" description="Helical" evidence="1">
    <location>
        <begin position="41"/>
        <end position="59"/>
    </location>
</feature>
<feature type="transmembrane region" description="Helical" evidence="1">
    <location>
        <begin position="6"/>
        <end position="29"/>
    </location>
</feature>
<accession>A0A254PSY9</accession>
<sequence length="93" mass="9809">MAATMGVAMGFLAFLVIGGLSGVFAWVFYPGQRKSKPSFQKLLLAILIGFMASLASSYLGQFAGFFQSGQMLEWLSAIVASCLAGGLYAATVR</sequence>
<feature type="transmembrane region" description="Helical" evidence="1">
    <location>
        <begin position="71"/>
        <end position="90"/>
    </location>
</feature>
<dbReference type="OrthoDB" id="9133431at2"/>
<keyword evidence="1" id="KW-0472">Membrane</keyword>
<keyword evidence="1" id="KW-1133">Transmembrane helix</keyword>
<organism evidence="2 3">
    <name type="scientific">Polynucleobacter aenigmaticus</name>
    <dbReference type="NCBI Taxonomy" id="1743164"/>
    <lineage>
        <taxon>Bacteria</taxon>
        <taxon>Pseudomonadati</taxon>
        <taxon>Pseudomonadota</taxon>
        <taxon>Betaproteobacteria</taxon>
        <taxon>Burkholderiales</taxon>
        <taxon>Burkholderiaceae</taxon>
        <taxon>Polynucleobacter</taxon>
    </lineage>
</organism>
<name>A0A254PSY9_9BURK</name>
<dbReference type="EMBL" id="NGUO01000017">
    <property type="protein sequence ID" value="OWS69408.1"/>
    <property type="molecule type" value="Genomic_DNA"/>
</dbReference>